<proteinExistence type="predicted"/>
<keyword evidence="2" id="KW-1185">Reference proteome</keyword>
<dbReference type="AlphaFoldDB" id="A0AAV4WMW2"/>
<comment type="caution">
    <text evidence="1">The sequence shown here is derived from an EMBL/GenBank/DDBJ whole genome shotgun (WGS) entry which is preliminary data.</text>
</comment>
<dbReference type="Proteomes" id="UP001054945">
    <property type="component" value="Unassembled WGS sequence"/>
</dbReference>
<gene>
    <name evidence="1" type="ORF">CEXT_277061</name>
</gene>
<name>A0AAV4WMW2_CAEEX</name>
<sequence>MKQWFKQAQMTVLTDDDLQSAYSTAAEDKDGIQFTELMSLIGNISAAKQMDKKDITDRLCGATKPQQTISDDMAAKDYKDTV</sequence>
<organism evidence="1 2">
    <name type="scientific">Caerostris extrusa</name>
    <name type="common">Bark spider</name>
    <name type="synonym">Caerostris bankana</name>
    <dbReference type="NCBI Taxonomy" id="172846"/>
    <lineage>
        <taxon>Eukaryota</taxon>
        <taxon>Metazoa</taxon>
        <taxon>Ecdysozoa</taxon>
        <taxon>Arthropoda</taxon>
        <taxon>Chelicerata</taxon>
        <taxon>Arachnida</taxon>
        <taxon>Araneae</taxon>
        <taxon>Araneomorphae</taxon>
        <taxon>Entelegynae</taxon>
        <taxon>Araneoidea</taxon>
        <taxon>Araneidae</taxon>
        <taxon>Caerostris</taxon>
    </lineage>
</organism>
<protein>
    <submittedName>
        <fullName evidence="1">Uncharacterized protein</fullName>
    </submittedName>
</protein>
<accession>A0AAV4WMW2</accession>
<evidence type="ECO:0000313" key="1">
    <source>
        <dbReference type="EMBL" id="GIY82770.1"/>
    </source>
</evidence>
<dbReference type="EMBL" id="BPLR01016283">
    <property type="protein sequence ID" value="GIY82770.1"/>
    <property type="molecule type" value="Genomic_DNA"/>
</dbReference>
<reference evidence="1 2" key="1">
    <citation type="submission" date="2021-06" db="EMBL/GenBank/DDBJ databases">
        <title>Caerostris extrusa draft genome.</title>
        <authorList>
            <person name="Kono N."/>
            <person name="Arakawa K."/>
        </authorList>
    </citation>
    <scope>NUCLEOTIDE SEQUENCE [LARGE SCALE GENOMIC DNA]</scope>
</reference>
<evidence type="ECO:0000313" key="2">
    <source>
        <dbReference type="Proteomes" id="UP001054945"/>
    </source>
</evidence>